<evidence type="ECO:0000313" key="3">
    <source>
        <dbReference type="EMBL" id="GGX97290.1"/>
    </source>
</evidence>
<dbReference type="NCBIfam" id="TIGR02201">
    <property type="entry name" value="heptsyl_trn_III"/>
    <property type="match status" value="1"/>
</dbReference>
<reference evidence="4" key="1">
    <citation type="journal article" date="2019" name="Int. J. Syst. Evol. Microbiol.">
        <title>The Global Catalogue of Microorganisms (GCM) 10K type strain sequencing project: providing services to taxonomists for standard genome sequencing and annotation.</title>
        <authorList>
            <consortium name="The Broad Institute Genomics Platform"/>
            <consortium name="The Broad Institute Genome Sequencing Center for Infectious Disease"/>
            <person name="Wu L."/>
            <person name="Ma J."/>
        </authorList>
    </citation>
    <scope>NUCLEOTIDE SEQUENCE [LARGE SCALE GENOMIC DNA]</scope>
    <source>
        <strain evidence="4">KCTC 32041</strain>
    </source>
</reference>
<organism evidence="3 4">
    <name type="scientific">Vogesella alkaliphila</name>
    <dbReference type="NCBI Taxonomy" id="1193621"/>
    <lineage>
        <taxon>Bacteria</taxon>
        <taxon>Pseudomonadati</taxon>
        <taxon>Pseudomonadota</taxon>
        <taxon>Betaproteobacteria</taxon>
        <taxon>Neisseriales</taxon>
        <taxon>Chromobacteriaceae</taxon>
        <taxon>Vogesella</taxon>
    </lineage>
</organism>
<accession>A0ABQ2YW30</accession>
<name>A0ABQ2YW30_9NEIS</name>
<evidence type="ECO:0000256" key="2">
    <source>
        <dbReference type="ARBA" id="ARBA00022679"/>
    </source>
</evidence>
<sequence>MLKDAIDLSAVRRVLVIKLRHHGDVLLSSPVLSVLKTHAPHAEIDALVYHDTRDMLSGHPALSQLFTIDRNWKKLGLRGQLAAEWQLLAGLKARDYDLVIQLTEHKRGAWLVRMLRPRWAVAPGGNFGKFFARSFSHRYPVIGGNRRHTVEIHLDALRRLGIHPSAGERRLRLVAGKTAQQSVRQKLAAQGVSGAYLLIHPTSRWLFKTWPAARMAALIEQLRVQGETVVLSAAPDPAELAMLADITGRLSRPVASLAGQLSLKELAALIDGARAFIGMDSVPMHIAAAMQTPCVALFGPSGDIEWGPWQVPHRVLTTNLPCRPCGKDGCGGGKRSECLELITEAQVLAAFNSLMAEVGA</sequence>
<keyword evidence="2" id="KW-0808">Transferase</keyword>
<dbReference type="CDD" id="cd03789">
    <property type="entry name" value="GT9_LPS_heptosyltransferase"/>
    <property type="match status" value="1"/>
</dbReference>
<dbReference type="Gene3D" id="3.40.50.2000">
    <property type="entry name" value="Glycogen Phosphorylase B"/>
    <property type="match status" value="2"/>
</dbReference>
<dbReference type="InterPro" id="IPR011916">
    <property type="entry name" value="LipoPS_heptosylTferase-III"/>
</dbReference>
<dbReference type="InterPro" id="IPR051199">
    <property type="entry name" value="LPS_LOS_Heptosyltrfase"/>
</dbReference>
<dbReference type="Proteomes" id="UP000600877">
    <property type="component" value="Unassembled WGS sequence"/>
</dbReference>
<gene>
    <name evidence="3" type="ORF">GCM10011290_26460</name>
</gene>
<evidence type="ECO:0000313" key="4">
    <source>
        <dbReference type="Proteomes" id="UP000600877"/>
    </source>
</evidence>
<comment type="caution">
    <text evidence="3">The sequence shown here is derived from an EMBL/GenBank/DDBJ whole genome shotgun (WGS) entry which is preliminary data.</text>
</comment>
<keyword evidence="1" id="KW-0328">Glycosyltransferase</keyword>
<protein>
    <submittedName>
        <fullName evidence="3">Lipopolysaccharide heptosyltransferase III</fullName>
    </submittedName>
</protein>
<dbReference type="SUPFAM" id="SSF53756">
    <property type="entry name" value="UDP-Glycosyltransferase/glycogen phosphorylase"/>
    <property type="match status" value="1"/>
</dbReference>
<dbReference type="EMBL" id="BMYW01000010">
    <property type="protein sequence ID" value="GGX97290.1"/>
    <property type="molecule type" value="Genomic_DNA"/>
</dbReference>
<proteinExistence type="predicted"/>
<dbReference type="Pfam" id="PF01075">
    <property type="entry name" value="Glyco_transf_9"/>
    <property type="match status" value="1"/>
</dbReference>
<dbReference type="PANTHER" id="PTHR30160:SF1">
    <property type="entry name" value="LIPOPOLYSACCHARIDE 1,2-N-ACETYLGLUCOSAMINETRANSFERASE-RELATED"/>
    <property type="match status" value="1"/>
</dbReference>
<evidence type="ECO:0000256" key="1">
    <source>
        <dbReference type="ARBA" id="ARBA00022676"/>
    </source>
</evidence>
<dbReference type="InterPro" id="IPR002201">
    <property type="entry name" value="Glyco_trans_9"/>
</dbReference>
<dbReference type="PANTHER" id="PTHR30160">
    <property type="entry name" value="TETRAACYLDISACCHARIDE 4'-KINASE-RELATED"/>
    <property type="match status" value="1"/>
</dbReference>
<keyword evidence="4" id="KW-1185">Reference proteome</keyword>
<dbReference type="RefSeq" id="WP_189374905.1">
    <property type="nucleotide sequence ID" value="NZ_BMYW01000010.1"/>
</dbReference>